<evidence type="ECO:0000256" key="9">
    <source>
        <dbReference type="ARBA" id="ARBA00023136"/>
    </source>
</evidence>
<protein>
    <submittedName>
        <fullName evidence="15">Putative transient receptor potential cation channel protein painless</fullName>
    </submittedName>
</protein>
<evidence type="ECO:0000256" key="3">
    <source>
        <dbReference type="ARBA" id="ARBA00022606"/>
    </source>
</evidence>
<feature type="transmembrane region" description="Helical" evidence="13">
    <location>
        <begin position="680"/>
        <end position="701"/>
    </location>
</feature>
<comment type="subcellular location">
    <subcellularLocation>
        <location evidence="1">Membrane</location>
        <topology evidence="1">Multi-pass membrane protein</topology>
    </subcellularLocation>
</comment>
<keyword evidence="7 11" id="KW-0040">ANK repeat</keyword>
<dbReference type="Pfam" id="PF00023">
    <property type="entry name" value="Ank"/>
    <property type="match status" value="1"/>
</dbReference>
<evidence type="ECO:0000256" key="5">
    <source>
        <dbReference type="ARBA" id="ARBA00022737"/>
    </source>
</evidence>
<dbReference type="InterPro" id="IPR005821">
    <property type="entry name" value="Ion_trans_dom"/>
</dbReference>
<evidence type="ECO:0000256" key="8">
    <source>
        <dbReference type="ARBA" id="ARBA00023065"/>
    </source>
</evidence>
<dbReference type="GO" id="GO:0005216">
    <property type="term" value="F:monoatomic ion channel activity"/>
    <property type="evidence" value="ECO:0007669"/>
    <property type="project" value="InterPro"/>
</dbReference>
<dbReference type="PANTHER" id="PTHR47143">
    <property type="entry name" value="TRANSIENT RECEPTOR POTENTIAL CATION CHANNEL PROTEIN PAINLESS"/>
    <property type="match status" value="1"/>
</dbReference>
<feature type="compositionally biased region" description="Basic residues" evidence="12">
    <location>
        <begin position="1050"/>
        <end position="1064"/>
    </location>
</feature>
<feature type="transmembrane region" description="Helical" evidence="13">
    <location>
        <begin position="638"/>
        <end position="659"/>
    </location>
</feature>
<evidence type="ECO:0000256" key="6">
    <source>
        <dbReference type="ARBA" id="ARBA00022989"/>
    </source>
</evidence>
<keyword evidence="6 13" id="KW-1133">Transmembrane helix</keyword>
<feature type="transmembrane region" description="Helical" evidence="13">
    <location>
        <begin position="738"/>
        <end position="755"/>
    </location>
</feature>
<evidence type="ECO:0000256" key="11">
    <source>
        <dbReference type="PROSITE-ProRule" id="PRU00023"/>
    </source>
</evidence>
<evidence type="ECO:0000313" key="15">
    <source>
        <dbReference type="EMBL" id="MBW70407.1"/>
    </source>
</evidence>
<dbReference type="VEuPathDB" id="VectorBase:ADAC001974"/>
<keyword evidence="5" id="KW-0677">Repeat</keyword>
<accession>A0A2M4CYN2</accession>
<feature type="transmembrane region" description="Helical" evidence="13">
    <location>
        <begin position="816"/>
        <end position="839"/>
    </location>
</feature>
<feature type="repeat" description="ANK" evidence="11">
    <location>
        <begin position="439"/>
        <end position="472"/>
    </location>
</feature>
<dbReference type="EMBL" id="GGFL01006229">
    <property type="protein sequence ID" value="MBW70407.1"/>
    <property type="molecule type" value="Transcribed_RNA"/>
</dbReference>
<feature type="domain" description="Ion transport" evidence="14">
    <location>
        <begin position="610"/>
        <end position="849"/>
    </location>
</feature>
<feature type="transmembrane region" description="Helical" evidence="13">
    <location>
        <begin position="98"/>
        <end position="121"/>
    </location>
</feature>
<feature type="transmembrane region" description="Helical" evidence="13">
    <location>
        <begin position="73"/>
        <end position="92"/>
    </location>
</feature>
<dbReference type="SMART" id="SM00248">
    <property type="entry name" value="ANK"/>
    <property type="match status" value="3"/>
</dbReference>
<feature type="region of interest" description="Disordered" evidence="12">
    <location>
        <begin position="1049"/>
        <end position="1073"/>
    </location>
</feature>
<dbReference type="GO" id="GO:0034703">
    <property type="term" value="C:cation channel complex"/>
    <property type="evidence" value="ECO:0007669"/>
    <property type="project" value="UniProtKB-ARBA"/>
</dbReference>
<keyword evidence="2" id="KW-0813">Transport</keyword>
<dbReference type="InterPro" id="IPR002110">
    <property type="entry name" value="Ankyrin_rpt"/>
</dbReference>
<dbReference type="SUPFAM" id="SSF48403">
    <property type="entry name" value="Ankyrin repeat"/>
    <property type="match status" value="1"/>
</dbReference>
<evidence type="ECO:0000256" key="7">
    <source>
        <dbReference type="ARBA" id="ARBA00023043"/>
    </source>
</evidence>
<dbReference type="InterPro" id="IPR052076">
    <property type="entry name" value="TRP_cation_channel"/>
</dbReference>
<evidence type="ECO:0000256" key="2">
    <source>
        <dbReference type="ARBA" id="ARBA00022448"/>
    </source>
</evidence>
<dbReference type="InterPro" id="IPR036770">
    <property type="entry name" value="Ankyrin_rpt-contain_sf"/>
</dbReference>
<sequence>MNQRETLLNIDEDSRREKRRERAELQKELYKALSGVVLLDWQPAEPTNEKLRELEELLSFLCCVRLQDVVGELLFWAFASFLSLMLLFVYFAGEHDVFGVVLANRFSIFLFFVLMFVYFLFVIERIEPNLNAPIHYAVRQLNDEFLNWLLNDRQNRTEVNVRNNQKETALGILCALYDECMKQANQQNRSTINTLGQIRHQIGKLLAAGADFNICSMQLKLPFEFLLKHYQIDDSTGRFVDRCVQDAGQAIAIGHINKRVVEFHNKDSPLKVTEELLEICLRYNDQQSFLHYLSSFAVTNQNVKKMIQVVLHTAVEQKQSECVRKIVELFGALIFQVVIRPMGRDAKRIKLQKSSELVHRVELKGLLKKACLMADVLIVQLLTSRMTDLLVLNDDPLLALTLTKAYDAKRRPEDRESLLTVAGYLATQQNIYMSKPDNSGNTPLHLALKYGFNEIATTLLKQRYAYIGLRNRDNLTPLDYGGYGFWKAYLDGCIEVDSERSAQDRNVLRFNLNCLEPYKPCKKPGSGALAAASAKTASAPALAGQQKERGFHVIQEASKVKQQPHKYARVQTEMTVVRQIAESKELKRLLIHPIIYTFIMVKWIRLSHWTYLNLMLTIATMLVFGWHSLDACSLDASAALPLKICAALGTLFIVFREALQLLVLRKSYITFENAMDIGNIIAMIVLLSQGCNGLLSSFLMISFAMQLTFLLGSLPFNTLSTIMYMFKTVSQNFLKSFLLFLPLIGSFIFAFYLTYNDTLDETGVSMSANGDNTIDTSSTEDNFNNFRTFWNATIKTLVMTTGEFEAAAIDFSGGKLLLFMVFLFFAPIVILNLINGLAVSDIAAIREESELISISKKVMLLERYERGVANVPLGWMKRKFPEPFFECHNCWIHIRTDQFRKIFIHVLNPPVTPSTAAPLAEQNPRPKKEKPTPFSLSSCSLLWRNGTDKLINLRLFKLTSFLTLDSAIANEALAVIERKLLSTKQPAVVEVMVASSKQPIVTSGNAANGIARTKHLVDLAALQDEVRDLRMMMDRWRLELQGTLKEKLAGRKQQKTKQKKRARQKFSELARDF</sequence>
<evidence type="ECO:0000256" key="10">
    <source>
        <dbReference type="ARBA" id="ARBA00023303"/>
    </source>
</evidence>
<dbReference type="PANTHER" id="PTHR47143:SF4">
    <property type="entry name" value="TRANSIENT RECEPTOR POTENTIAL CATION CHANNEL PROTEIN PAINLESS"/>
    <property type="match status" value="1"/>
</dbReference>
<dbReference type="PROSITE" id="PS50297">
    <property type="entry name" value="ANK_REP_REGION"/>
    <property type="match status" value="1"/>
</dbReference>
<dbReference type="PROSITE" id="PS50088">
    <property type="entry name" value="ANK_REPEAT"/>
    <property type="match status" value="1"/>
</dbReference>
<dbReference type="AlphaFoldDB" id="A0A2M4CYN2"/>
<evidence type="ECO:0000256" key="1">
    <source>
        <dbReference type="ARBA" id="ARBA00004141"/>
    </source>
</evidence>
<dbReference type="Pfam" id="PF00520">
    <property type="entry name" value="Ion_trans"/>
    <property type="match status" value="1"/>
</dbReference>
<name>A0A2M4CYN2_ANODA</name>
<dbReference type="Gene3D" id="1.25.40.20">
    <property type="entry name" value="Ankyrin repeat-containing domain"/>
    <property type="match status" value="2"/>
</dbReference>
<dbReference type="VEuPathDB" id="VectorBase:ADAR2_003238"/>
<keyword evidence="10" id="KW-0407">Ion channel</keyword>
<evidence type="ECO:0000259" key="14">
    <source>
        <dbReference type="Pfam" id="PF00520"/>
    </source>
</evidence>
<evidence type="ECO:0000256" key="13">
    <source>
        <dbReference type="SAM" id="Phobius"/>
    </source>
</evidence>
<keyword evidence="3" id="KW-0716">Sensory transduction</keyword>
<keyword evidence="9 13" id="KW-0472">Membrane</keyword>
<feature type="transmembrane region" description="Helical" evidence="13">
    <location>
        <begin position="609"/>
        <end position="626"/>
    </location>
</feature>
<keyword evidence="4 13" id="KW-0812">Transmembrane</keyword>
<feature type="transmembrane region" description="Helical" evidence="13">
    <location>
        <begin position="707"/>
        <end position="726"/>
    </location>
</feature>
<proteinExistence type="predicted"/>
<evidence type="ECO:0000256" key="4">
    <source>
        <dbReference type="ARBA" id="ARBA00022692"/>
    </source>
</evidence>
<keyword evidence="15" id="KW-0675">Receptor</keyword>
<keyword evidence="8" id="KW-0406">Ion transport</keyword>
<reference evidence="15" key="1">
    <citation type="submission" date="2018-01" db="EMBL/GenBank/DDBJ databases">
        <title>An insight into the sialome of Amazonian anophelines.</title>
        <authorList>
            <person name="Ribeiro J.M."/>
            <person name="Scarpassa V."/>
            <person name="Calvo E."/>
        </authorList>
    </citation>
    <scope>NUCLEOTIDE SEQUENCE</scope>
</reference>
<evidence type="ECO:0000256" key="12">
    <source>
        <dbReference type="SAM" id="MobiDB-lite"/>
    </source>
</evidence>
<organism evidence="15">
    <name type="scientific">Anopheles darlingi</name>
    <name type="common">Mosquito</name>
    <dbReference type="NCBI Taxonomy" id="43151"/>
    <lineage>
        <taxon>Eukaryota</taxon>
        <taxon>Metazoa</taxon>
        <taxon>Ecdysozoa</taxon>
        <taxon>Arthropoda</taxon>
        <taxon>Hexapoda</taxon>
        <taxon>Insecta</taxon>
        <taxon>Pterygota</taxon>
        <taxon>Neoptera</taxon>
        <taxon>Endopterygota</taxon>
        <taxon>Diptera</taxon>
        <taxon>Nematocera</taxon>
        <taxon>Culicoidea</taxon>
        <taxon>Culicidae</taxon>
        <taxon>Anophelinae</taxon>
        <taxon>Anopheles</taxon>
    </lineage>
</organism>